<comment type="caution">
    <text evidence="1">The sequence shown here is derived from an EMBL/GenBank/DDBJ whole genome shotgun (WGS) entry which is preliminary data.</text>
</comment>
<accession>A0ABD0M0V1</accession>
<proteinExistence type="predicted"/>
<evidence type="ECO:0000313" key="1">
    <source>
        <dbReference type="EMBL" id="KAK7505307.1"/>
    </source>
</evidence>
<name>A0ABD0M0V1_9CAEN</name>
<reference evidence="1 2" key="1">
    <citation type="journal article" date="2023" name="Sci. Data">
        <title>Genome assembly of the Korean intertidal mud-creeper Batillaria attramentaria.</title>
        <authorList>
            <person name="Patra A.K."/>
            <person name="Ho P.T."/>
            <person name="Jun S."/>
            <person name="Lee S.J."/>
            <person name="Kim Y."/>
            <person name="Won Y.J."/>
        </authorList>
    </citation>
    <scope>NUCLEOTIDE SEQUENCE [LARGE SCALE GENOMIC DNA]</scope>
    <source>
        <strain evidence="1">Wonlab-2016</strain>
    </source>
</reference>
<protein>
    <submittedName>
        <fullName evidence="1">Uncharacterized protein</fullName>
    </submittedName>
</protein>
<gene>
    <name evidence="1" type="ORF">BaRGS_00003469</name>
</gene>
<sequence>MIIPEACVFGVGGSGRQALFPPVSGARESARGWEEVIDRRGREETAQFLSAEGPGGFPPDSYRLIIFQKQQATLVVSFSFSRC</sequence>
<organism evidence="1 2">
    <name type="scientific">Batillaria attramentaria</name>
    <dbReference type="NCBI Taxonomy" id="370345"/>
    <lineage>
        <taxon>Eukaryota</taxon>
        <taxon>Metazoa</taxon>
        <taxon>Spiralia</taxon>
        <taxon>Lophotrochozoa</taxon>
        <taxon>Mollusca</taxon>
        <taxon>Gastropoda</taxon>
        <taxon>Caenogastropoda</taxon>
        <taxon>Sorbeoconcha</taxon>
        <taxon>Cerithioidea</taxon>
        <taxon>Batillariidae</taxon>
        <taxon>Batillaria</taxon>
    </lineage>
</organism>
<dbReference type="Proteomes" id="UP001519460">
    <property type="component" value="Unassembled WGS sequence"/>
</dbReference>
<dbReference type="AlphaFoldDB" id="A0ABD0M0V1"/>
<dbReference type="EMBL" id="JACVVK020000011">
    <property type="protein sequence ID" value="KAK7505307.1"/>
    <property type="molecule type" value="Genomic_DNA"/>
</dbReference>
<evidence type="ECO:0000313" key="2">
    <source>
        <dbReference type="Proteomes" id="UP001519460"/>
    </source>
</evidence>
<keyword evidence="2" id="KW-1185">Reference proteome</keyword>